<feature type="domain" description="DUF4136" evidence="1">
    <location>
        <begin position="70"/>
        <end position="233"/>
    </location>
</feature>
<dbReference type="InterPro" id="IPR025411">
    <property type="entry name" value="DUF4136"/>
</dbReference>
<sequence>MGRSLGLADYGKLFAARQVKAQYDGAVARNRSRKMFRKSLFSVGRWAGLMALAGTLALTGCAAPSVSARVTSFQQWPAGVEGQTYQFVAADPNQLNNLEYQSYQDMVRAGIGATGLVEAQPGVKARFDVSFTYGTSQTQVMVRRAYDPYFYGGYGYGGFYGPRPWGGGYGYWGPEWVDVPMAVQRNTLSLKIRDTQHGGAEVYRSTAFILSQGDDFVRTMPYLVRAIFDNFPGNNGAEREIEFPLR</sequence>
<evidence type="ECO:0000259" key="1">
    <source>
        <dbReference type="Pfam" id="PF13590"/>
    </source>
</evidence>
<dbReference type="Gene3D" id="3.30.160.670">
    <property type="match status" value="1"/>
</dbReference>
<dbReference type="eggNOG" id="ENOG50330E3">
    <property type="taxonomic scope" value="Bacteria"/>
</dbReference>
<dbReference type="AlphaFoldDB" id="D4XA27"/>
<accession>D4XA27</accession>
<proteinExistence type="predicted"/>
<name>D4XA27_9BURK</name>
<protein>
    <recommendedName>
        <fullName evidence="1">DUF4136 domain-containing protein</fullName>
    </recommendedName>
</protein>
<dbReference type="PATRIC" id="fig|742159.3.peg.3270"/>
<gene>
    <name evidence="2" type="ORF">HMPREF0004_2324</name>
</gene>
<comment type="caution">
    <text evidence="2">The sequence shown here is derived from an EMBL/GenBank/DDBJ whole genome shotgun (WGS) entry which is preliminary data.</text>
</comment>
<reference evidence="3" key="1">
    <citation type="submission" date="2010-03" db="EMBL/GenBank/DDBJ databases">
        <title>Complete sequence of Mobiluncus curtisii ATCC 43063.</title>
        <authorList>
            <person name="Muzny D."/>
            <person name="Qin X."/>
            <person name="Deng J."/>
            <person name="Jiang H."/>
            <person name="Liu Y."/>
            <person name="Qu J."/>
            <person name="Song X.-Z."/>
            <person name="Zhang L."/>
            <person name="Thornton R."/>
            <person name="Coyle M."/>
            <person name="Francisco L."/>
            <person name="Jackson L."/>
            <person name="Javaid M."/>
            <person name="Korchina V."/>
            <person name="Kovar C."/>
            <person name="Mata R."/>
            <person name="Mathew T."/>
            <person name="Ngo R."/>
            <person name="Nguyen L."/>
            <person name="Nguyen N."/>
            <person name="Okwuonu G."/>
            <person name="Ongeri F."/>
            <person name="Pham C."/>
            <person name="Simmons D."/>
            <person name="Wilczek-Boney K."/>
            <person name="Hale W."/>
            <person name="Jakkamsetti A."/>
            <person name="Pham P."/>
            <person name="Ruth R."/>
            <person name="San Lucas F."/>
            <person name="Warren J."/>
            <person name="Zhang J."/>
            <person name="Zhao Z."/>
            <person name="Zhou C."/>
            <person name="Zhu D."/>
            <person name="Lee S."/>
            <person name="Bess C."/>
            <person name="Blankenburg K."/>
            <person name="Forbes L."/>
            <person name="Fu Q."/>
            <person name="Gubbala S."/>
            <person name="Hirani K."/>
            <person name="Jayaseelan J.C."/>
            <person name="Lara F."/>
            <person name="Munidasa M."/>
            <person name="Palculict T."/>
            <person name="Patil S."/>
            <person name="Pu L.-L."/>
            <person name="Saada N."/>
            <person name="Tang L."/>
            <person name="Weissenberger G."/>
            <person name="Zhu Y."/>
            <person name="Hemphill L."/>
            <person name="Shang Y."/>
            <person name="Youmans B."/>
            <person name="Ayvaz T."/>
            <person name="Ross M."/>
            <person name="Santibanez J."/>
            <person name="Aqrawi P."/>
            <person name="Gross S."/>
            <person name="Joshi V."/>
            <person name="Fowler G."/>
            <person name="Nazareth L."/>
            <person name="Reid J."/>
            <person name="Worley K."/>
            <person name="Petrosino J."/>
            <person name="Highlander S."/>
            <person name="Gibbs R."/>
            <person name="Gibbs R."/>
        </authorList>
    </citation>
    <scope>NUCLEOTIDE SEQUENCE [LARGE SCALE GENOMIC DNA]</scope>
    <source>
        <strain evidence="3">ATCC 43553</strain>
    </source>
</reference>
<dbReference type="Proteomes" id="UP000004510">
    <property type="component" value="Unassembled WGS sequence"/>
</dbReference>
<dbReference type="EMBL" id="ADMS01000052">
    <property type="protein sequence ID" value="EFF76292.1"/>
    <property type="molecule type" value="Genomic_DNA"/>
</dbReference>
<dbReference type="HOGENOM" id="CLU_086621_0_0_4"/>
<evidence type="ECO:0000313" key="3">
    <source>
        <dbReference type="Proteomes" id="UP000004510"/>
    </source>
</evidence>
<evidence type="ECO:0000313" key="2">
    <source>
        <dbReference type="EMBL" id="EFF76292.1"/>
    </source>
</evidence>
<organism evidence="2 3">
    <name type="scientific">Achromobacter piechaudii ATCC 43553</name>
    <dbReference type="NCBI Taxonomy" id="742159"/>
    <lineage>
        <taxon>Bacteria</taxon>
        <taxon>Pseudomonadati</taxon>
        <taxon>Pseudomonadota</taxon>
        <taxon>Betaproteobacteria</taxon>
        <taxon>Burkholderiales</taxon>
        <taxon>Alcaligenaceae</taxon>
        <taxon>Achromobacter</taxon>
    </lineage>
</organism>
<dbReference type="Pfam" id="PF13590">
    <property type="entry name" value="DUF4136"/>
    <property type="match status" value="1"/>
</dbReference>